<evidence type="ECO:0000259" key="1">
    <source>
        <dbReference type="Pfam" id="PF07971"/>
    </source>
</evidence>
<keyword evidence="3" id="KW-1185">Reference proteome</keyword>
<feature type="domain" description="Glycosyl hydrolase family 92" evidence="1">
    <location>
        <begin position="28"/>
        <end position="82"/>
    </location>
</feature>
<name>A0A9X2XNW0_9BACT</name>
<evidence type="ECO:0000313" key="2">
    <source>
        <dbReference type="EMBL" id="MCU7549239.1"/>
    </source>
</evidence>
<sequence>MMATATYAQFSQHGRQIYMGNYGKEFINSVLYYYNHANEPVHHVPFMFNVLGKPWLTQKWARLICENAFHNSPELGLVGKDDVWFKMVNPIVVGFTGNSSSFKKDQAGYFENIQETQKGWL</sequence>
<dbReference type="EMBL" id="JAOTIF010000005">
    <property type="protein sequence ID" value="MCU7549239.1"/>
    <property type="molecule type" value="Genomic_DNA"/>
</dbReference>
<organism evidence="2 3">
    <name type="scientific">Paraflavisolibacter caeni</name>
    <dbReference type="NCBI Taxonomy" id="2982496"/>
    <lineage>
        <taxon>Bacteria</taxon>
        <taxon>Pseudomonadati</taxon>
        <taxon>Bacteroidota</taxon>
        <taxon>Chitinophagia</taxon>
        <taxon>Chitinophagales</taxon>
        <taxon>Chitinophagaceae</taxon>
        <taxon>Paraflavisolibacter</taxon>
    </lineage>
</organism>
<dbReference type="InterPro" id="IPR008929">
    <property type="entry name" value="Chondroitin_lyas"/>
</dbReference>
<dbReference type="RefSeq" id="WP_279296684.1">
    <property type="nucleotide sequence ID" value="NZ_JAOTIF010000005.1"/>
</dbReference>
<accession>A0A9X2XNW0</accession>
<dbReference type="Gene3D" id="1.20.1610.10">
    <property type="entry name" value="alpha-1,2-mannosidases domains"/>
    <property type="match status" value="1"/>
</dbReference>
<proteinExistence type="predicted"/>
<dbReference type="Proteomes" id="UP001155483">
    <property type="component" value="Unassembled WGS sequence"/>
</dbReference>
<dbReference type="AlphaFoldDB" id="A0A9X2XNW0"/>
<comment type="caution">
    <text evidence="2">The sequence shown here is derived from an EMBL/GenBank/DDBJ whole genome shotgun (WGS) entry which is preliminary data.</text>
</comment>
<dbReference type="InterPro" id="IPR012939">
    <property type="entry name" value="Glyco_hydro_92"/>
</dbReference>
<reference evidence="2" key="2">
    <citation type="submission" date="2023-04" db="EMBL/GenBank/DDBJ databases">
        <title>Paracnuella aquatica gen. nov., sp. nov., a member of the family Chitinophagaceae isolated from a hot spring.</title>
        <authorList>
            <person name="Wang C."/>
        </authorList>
    </citation>
    <scope>NUCLEOTIDE SEQUENCE</scope>
    <source>
        <strain evidence="2">LB-8</strain>
    </source>
</reference>
<dbReference type="Gene3D" id="3.30.2080.10">
    <property type="entry name" value="GH92 mannosidase domain"/>
    <property type="match status" value="1"/>
</dbReference>
<evidence type="ECO:0000313" key="3">
    <source>
        <dbReference type="Proteomes" id="UP001155483"/>
    </source>
</evidence>
<gene>
    <name evidence="2" type="ORF">OCK74_08935</name>
</gene>
<dbReference type="GO" id="GO:0016787">
    <property type="term" value="F:hydrolase activity"/>
    <property type="evidence" value="ECO:0007669"/>
    <property type="project" value="UniProtKB-KW"/>
</dbReference>
<reference evidence="2" key="1">
    <citation type="submission" date="2022-09" db="EMBL/GenBank/DDBJ databases">
        <authorList>
            <person name="Yuan C."/>
            <person name="Ke Z."/>
        </authorList>
    </citation>
    <scope>NUCLEOTIDE SEQUENCE</scope>
    <source>
        <strain evidence="2">LB-8</strain>
    </source>
</reference>
<protein>
    <submittedName>
        <fullName evidence="2">Glycoside hydrolase family 92 protein</fullName>
    </submittedName>
</protein>
<keyword evidence="2" id="KW-0378">Hydrolase</keyword>
<dbReference type="Pfam" id="PF07971">
    <property type="entry name" value="Glyco_hydro_92"/>
    <property type="match status" value="1"/>
</dbReference>
<dbReference type="SUPFAM" id="SSF48230">
    <property type="entry name" value="Chondroitin AC/alginate lyase"/>
    <property type="match status" value="1"/>
</dbReference>